<evidence type="ECO:0000313" key="4">
    <source>
        <dbReference type="EMBL" id="SIR05483.1"/>
    </source>
</evidence>
<dbReference type="Pfam" id="PF13548">
    <property type="entry name" value="DUF4126"/>
    <property type="match status" value="1"/>
</dbReference>
<dbReference type="AlphaFoldDB" id="A0A1N6XT63"/>
<protein>
    <recommendedName>
        <fullName evidence="3">DUF4126 domain-containing protein</fullName>
    </recommendedName>
</protein>
<dbReference type="eggNOG" id="ENOG502Z9HI">
    <property type="taxonomic scope" value="Bacteria"/>
</dbReference>
<evidence type="ECO:0000313" key="5">
    <source>
        <dbReference type="Proteomes" id="UP000186895"/>
    </source>
</evidence>
<keyword evidence="2" id="KW-0812">Transmembrane</keyword>
<evidence type="ECO:0000259" key="3">
    <source>
        <dbReference type="Pfam" id="PF13548"/>
    </source>
</evidence>
<evidence type="ECO:0000256" key="1">
    <source>
        <dbReference type="SAM" id="MobiDB-lite"/>
    </source>
</evidence>
<name>A0A1N6XT63_9GAMM</name>
<keyword evidence="2" id="KW-1133">Transmembrane helix</keyword>
<sequence>MEQLDQITSLIALTMGVAWASGINLYATVLMLGVLSNMGHLTLPPGLEIVSDPLVLMAAGFMYFVEFFADKLPGVDTGWDSLHTFIRIPAGAALAAGAVGDMSPVVELAAALVGGSMAAGSHALKAGTRVVINTSPEPLTNWTASFSEDLIVIGGLWTALNHPLWFLGALILFIGLLIWILPKLWRAVKKVFSTLANWLSGNRSPSDIPEEPLERTAAKASGRQLPPQ</sequence>
<feature type="region of interest" description="Disordered" evidence="1">
    <location>
        <begin position="204"/>
        <end position="228"/>
    </location>
</feature>
<dbReference type="Proteomes" id="UP000186895">
    <property type="component" value="Unassembled WGS sequence"/>
</dbReference>
<reference evidence="4 5" key="1">
    <citation type="submission" date="2017-01" db="EMBL/GenBank/DDBJ databases">
        <authorList>
            <person name="Mah S.A."/>
            <person name="Swanson W.J."/>
            <person name="Moy G.W."/>
            <person name="Vacquier V.D."/>
        </authorList>
    </citation>
    <scope>NUCLEOTIDE SEQUENCE [LARGE SCALE GENOMIC DNA]</scope>
    <source>
        <strain evidence="4 5">DSM 7027</strain>
    </source>
</reference>
<organism evidence="4 5">
    <name type="scientific">Marinobacterium stanieri</name>
    <dbReference type="NCBI Taxonomy" id="49186"/>
    <lineage>
        <taxon>Bacteria</taxon>
        <taxon>Pseudomonadati</taxon>
        <taxon>Pseudomonadota</taxon>
        <taxon>Gammaproteobacteria</taxon>
        <taxon>Oceanospirillales</taxon>
        <taxon>Oceanospirillaceae</taxon>
        <taxon>Marinobacterium</taxon>
    </lineage>
</organism>
<keyword evidence="5" id="KW-1185">Reference proteome</keyword>
<feature type="transmembrane region" description="Helical" evidence="2">
    <location>
        <begin position="12"/>
        <end position="35"/>
    </location>
</feature>
<dbReference type="InterPro" id="IPR025196">
    <property type="entry name" value="DUF4126"/>
</dbReference>
<proteinExistence type="predicted"/>
<accession>A0A1N6XT63</accession>
<feature type="domain" description="DUF4126" evidence="3">
    <location>
        <begin position="11"/>
        <end position="182"/>
    </location>
</feature>
<dbReference type="STRING" id="49186.SAMN05421647_11617"/>
<feature type="transmembrane region" description="Helical" evidence="2">
    <location>
        <begin position="164"/>
        <end position="181"/>
    </location>
</feature>
<dbReference type="EMBL" id="FTMN01000016">
    <property type="protein sequence ID" value="SIR05483.1"/>
    <property type="molecule type" value="Genomic_DNA"/>
</dbReference>
<dbReference type="RefSeq" id="WP_076466434.1">
    <property type="nucleotide sequence ID" value="NZ_FTMN01000016.1"/>
</dbReference>
<evidence type="ECO:0000256" key="2">
    <source>
        <dbReference type="SAM" id="Phobius"/>
    </source>
</evidence>
<gene>
    <name evidence="4" type="ORF">SAMN05421647_11617</name>
</gene>
<keyword evidence="2" id="KW-0472">Membrane</keyword>